<dbReference type="AlphaFoldDB" id="E2AQY1"/>
<evidence type="ECO:0000259" key="1">
    <source>
        <dbReference type="PROSITE" id="PS50097"/>
    </source>
</evidence>
<protein>
    <submittedName>
        <fullName evidence="2">Protein roadkill</fullName>
    </submittedName>
</protein>
<evidence type="ECO:0000313" key="2">
    <source>
        <dbReference type="EMBL" id="EFN64127.1"/>
    </source>
</evidence>
<accession>E2AQY1</accession>
<dbReference type="PANTHER" id="PTHR24413">
    <property type="entry name" value="SPECKLE-TYPE POZ PROTEIN"/>
    <property type="match status" value="1"/>
</dbReference>
<sequence>SIYEEKSDSLVTFVIGQKRLEANKYLLCSKSKVFKAMFNDLKENADEIQITDIKYNTLKELLLFLKIGYLSRSLENVNASVNVYELFRAADKYDIRDLKLICEQHLIICTTVNNVLEHFKIAHLYNGKILAECTKNFIKLYLKVFVGAPEFINLMQMYPELLTEIKKA</sequence>
<name>E2AQY1_CAMFO</name>
<dbReference type="OrthoDB" id="7555121at2759"/>
<feature type="non-terminal residue" evidence="2">
    <location>
        <position position="1"/>
    </location>
</feature>
<dbReference type="EMBL" id="GL441846">
    <property type="protein sequence ID" value="EFN64127.1"/>
    <property type="molecule type" value="Genomic_DNA"/>
</dbReference>
<keyword evidence="3" id="KW-1185">Reference proteome</keyword>
<dbReference type="PROSITE" id="PS50097">
    <property type="entry name" value="BTB"/>
    <property type="match status" value="1"/>
</dbReference>
<reference evidence="2 3" key="1">
    <citation type="journal article" date="2010" name="Science">
        <title>Genomic comparison of the ants Camponotus floridanus and Harpegnathos saltator.</title>
        <authorList>
            <person name="Bonasio R."/>
            <person name="Zhang G."/>
            <person name="Ye C."/>
            <person name="Mutti N.S."/>
            <person name="Fang X."/>
            <person name="Qin N."/>
            <person name="Donahue G."/>
            <person name="Yang P."/>
            <person name="Li Q."/>
            <person name="Li C."/>
            <person name="Zhang P."/>
            <person name="Huang Z."/>
            <person name="Berger S.L."/>
            <person name="Reinberg D."/>
            <person name="Wang J."/>
            <person name="Liebig J."/>
        </authorList>
    </citation>
    <scope>NUCLEOTIDE SEQUENCE [LARGE SCALE GENOMIC DNA]</scope>
    <source>
        <strain evidence="3">C129</strain>
    </source>
</reference>
<dbReference type="InterPro" id="IPR000210">
    <property type="entry name" value="BTB/POZ_dom"/>
</dbReference>
<dbReference type="SMART" id="SM00225">
    <property type="entry name" value="BTB"/>
    <property type="match status" value="1"/>
</dbReference>
<gene>
    <name evidence="2" type="ORF">EAG_08228</name>
</gene>
<dbReference type="Gene3D" id="3.30.710.10">
    <property type="entry name" value="Potassium Channel Kv1.1, Chain A"/>
    <property type="match status" value="1"/>
</dbReference>
<dbReference type="Proteomes" id="UP000000311">
    <property type="component" value="Unassembled WGS sequence"/>
</dbReference>
<dbReference type="STRING" id="104421.E2AQY1"/>
<evidence type="ECO:0000313" key="3">
    <source>
        <dbReference type="Proteomes" id="UP000000311"/>
    </source>
</evidence>
<proteinExistence type="predicted"/>
<organism evidence="3">
    <name type="scientific">Camponotus floridanus</name>
    <name type="common">Florida carpenter ant</name>
    <dbReference type="NCBI Taxonomy" id="104421"/>
    <lineage>
        <taxon>Eukaryota</taxon>
        <taxon>Metazoa</taxon>
        <taxon>Ecdysozoa</taxon>
        <taxon>Arthropoda</taxon>
        <taxon>Hexapoda</taxon>
        <taxon>Insecta</taxon>
        <taxon>Pterygota</taxon>
        <taxon>Neoptera</taxon>
        <taxon>Endopterygota</taxon>
        <taxon>Hymenoptera</taxon>
        <taxon>Apocrita</taxon>
        <taxon>Aculeata</taxon>
        <taxon>Formicoidea</taxon>
        <taxon>Formicidae</taxon>
        <taxon>Formicinae</taxon>
        <taxon>Camponotus</taxon>
    </lineage>
</organism>
<dbReference type="InParanoid" id="E2AQY1"/>
<dbReference type="Pfam" id="PF00651">
    <property type="entry name" value="BTB"/>
    <property type="match status" value="1"/>
</dbReference>
<dbReference type="OMA" id="CEPLNND"/>
<dbReference type="Gene3D" id="1.25.40.420">
    <property type="match status" value="1"/>
</dbReference>
<dbReference type="SUPFAM" id="SSF54695">
    <property type="entry name" value="POZ domain"/>
    <property type="match status" value="1"/>
</dbReference>
<dbReference type="InterPro" id="IPR011333">
    <property type="entry name" value="SKP1/BTB/POZ_sf"/>
</dbReference>
<feature type="domain" description="BTB" evidence="1">
    <location>
        <begin position="9"/>
        <end position="74"/>
    </location>
</feature>
<feature type="non-terminal residue" evidence="2">
    <location>
        <position position="168"/>
    </location>
</feature>